<reference evidence="13" key="1">
    <citation type="submission" date="2017-02" db="UniProtKB">
        <authorList>
            <consortium name="WormBaseParasite"/>
        </authorList>
    </citation>
    <scope>IDENTIFICATION</scope>
</reference>
<keyword evidence="8" id="KW-0539">Nucleus</keyword>
<dbReference type="GO" id="GO:0003697">
    <property type="term" value="F:single-stranded DNA binding"/>
    <property type="evidence" value="ECO:0007669"/>
    <property type="project" value="TreeGrafter"/>
</dbReference>
<keyword evidence="5" id="KW-0378">Hydrolase</keyword>
<comment type="similarity">
    <text evidence="2">Belongs to the tyrosyl-DNA phosphodiesterase family.</text>
</comment>
<dbReference type="PANTHER" id="PTHR12415:SF0">
    <property type="entry name" value="TYROSYL-DNA PHOSPHODIESTERASE 1"/>
    <property type="match status" value="1"/>
</dbReference>
<evidence type="ECO:0000256" key="6">
    <source>
        <dbReference type="ARBA" id="ARBA00022839"/>
    </source>
</evidence>
<protein>
    <submittedName>
        <fullName evidence="13">Tyrosyl-DNA phosphodiesterase 1</fullName>
    </submittedName>
</protein>
<feature type="active site" description="Proton donor/acceptor" evidence="9">
    <location>
        <position position="377"/>
    </location>
</feature>
<accession>A0A0N5AX62</accession>
<evidence type="ECO:0000256" key="2">
    <source>
        <dbReference type="ARBA" id="ARBA00010205"/>
    </source>
</evidence>
<keyword evidence="7" id="KW-0234">DNA repair</keyword>
<evidence type="ECO:0000256" key="7">
    <source>
        <dbReference type="ARBA" id="ARBA00023204"/>
    </source>
</evidence>
<dbReference type="InterPro" id="IPR038765">
    <property type="entry name" value="Papain-like_cys_pep_sf"/>
</dbReference>
<dbReference type="AlphaFoldDB" id="A0A0N5AX62"/>
<dbReference type="PANTHER" id="PTHR12415">
    <property type="entry name" value="TYROSYL-DNA PHOSPHODIESTERASE 1"/>
    <property type="match status" value="1"/>
</dbReference>
<dbReference type="Gene3D" id="3.30.870.10">
    <property type="entry name" value="Endonuclease Chain A"/>
    <property type="match status" value="2"/>
</dbReference>
<dbReference type="Proteomes" id="UP000046393">
    <property type="component" value="Unplaced"/>
</dbReference>
<proteinExistence type="inferred from homology"/>
<evidence type="ECO:0000256" key="11">
    <source>
        <dbReference type="PIRSR" id="PIRSR610347-3"/>
    </source>
</evidence>
<sequence length="596" mass="67310">MATSKRKLDGDSTGLECSSECSVAKKQNKLTLDNGLYFNKIALLTLAFHCLLGYEKSKAMVLYSAITGHPERFNMHAFSLNELLQEISPIASVHFNFEIDVTWLLSKYPNRCKESPITLIVGERDVFNLQCGIRKENLTNVVVGGASLPIPYGSHHTKLSIFESDTGKLHIIISTANLVQGDWENKTQAFYHCSGEFVEKKFVRSSFQDELVAYLNFYMKSTSWSVIEYWRDRVAAVDLSEIKEKLISSVPGYHSGSNLKKFGHMRLRDELSSLNLDLSTKSVYHAQFSSIGSLGAKPETWLVGQFLQSLAGGRLLDSKRLKIIYPCVEDVRNSIEGYLAGGALPYAKATAARQPYLLSFLYKWRCERFGRSRAMPHIKTYAAFSDDEQTLPTWLLVTSANLSKAAWGELQKNNSQLAIRSYELGVLFTDRRSLDMLPYDMPLTKYSPNDEVWIWDNMLESIDRPLVSYGDTALYQSDVETLKEGHWLSDRILSFAIEYCYNSLLNEEEKRKICVIQPAVCQMLKFMDFGSALALCESLAISQKEHVIVVMNDHSDPLSVGGSHWSLLIYRPGEPYFTLVDSLAQPLLTVAKQVCI</sequence>
<dbReference type="GO" id="GO:0017005">
    <property type="term" value="F:3'-tyrosyl-DNA phosphodiesterase activity"/>
    <property type="evidence" value="ECO:0007669"/>
    <property type="project" value="TreeGrafter"/>
</dbReference>
<dbReference type="SUPFAM" id="SSF56024">
    <property type="entry name" value="Phospholipase D/nuclease"/>
    <property type="match status" value="2"/>
</dbReference>
<comment type="subcellular location">
    <subcellularLocation>
        <location evidence="1">Nucleus</location>
    </subcellularLocation>
</comment>
<organism evidence="12 13">
    <name type="scientific">Syphacia muris</name>
    <dbReference type="NCBI Taxonomy" id="451379"/>
    <lineage>
        <taxon>Eukaryota</taxon>
        <taxon>Metazoa</taxon>
        <taxon>Ecdysozoa</taxon>
        <taxon>Nematoda</taxon>
        <taxon>Chromadorea</taxon>
        <taxon>Rhabditida</taxon>
        <taxon>Spirurina</taxon>
        <taxon>Oxyuridomorpha</taxon>
        <taxon>Oxyuroidea</taxon>
        <taxon>Oxyuridae</taxon>
        <taxon>Syphacia</taxon>
    </lineage>
</organism>
<name>A0A0N5AX62_9BILA</name>
<evidence type="ECO:0000313" key="13">
    <source>
        <dbReference type="WBParaSite" id="SMUV_0000953301-mRNA-1"/>
    </source>
</evidence>
<evidence type="ECO:0000256" key="8">
    <source>
        <dbReference type="ARBA" id="ARBA00023242"/>
    </source>
</evidence>
<keyword evidence="4" id="KW-0227">DNA damage</keyword>
<evidence type="ECO:0000256" key="3">
    <source>
        <dbReference type="ARBA" id="ARBA00022722"/>
    </source>
</evidence>
<dbReference type="GO" id="GO:0005634">
    <property type="term" value="C:nucleus"/>
    <property type="evidence" value="ECO:0007669"/>
    <property type="project" value="UniProtKB-SubCell"/>
</dbReference>
<evidence type="ECO:0000256" key="10">
    <source>
        <dbReference type="PIRSR" id="PIRSR610347-2"/>
    </source>
</evidence>
<dbReference type="InterPro" id="IPR010347">
    <property type="entry name" value="Tdp1"/>
</dbReference>
<dbReference type="WBParaSite" id="SMUV_0000953301-mRNA-1">
    <property type="protein sequence ID" value="SMUV_0000953301-mRNA-1"/>
    <property type="gene ID" value="SMUV_0000953301"/>
</dbReference>
<dbReference type="SUPFAM" id="SSF54001">
    <property type="entry name" value="Cysteine proteinases"/>
    <property type="match status" value="1"/>
</dbReference>
<feature type="binding site" evidence="10">
    <location>
        <position position="379"/>
    </location>
    <ligand>
        <name>substrate</name>
    </ligand>
</feature>
<dbReference type="GO" id="GO:0004527">
    <property type="term" value="F:exonuclease activity"/>
    <property type="evidence" value="ECO:0007669"/>
    <property type="project" value="UniProtKB-KW"/>
</dbReference>
<evidence type="ECO:0000256" key="9">
    <source>
        <dbReference type="PIRSR" id="PIRSR610347-1"/>
    </source>
</evidence>
<dbReference type="STRING" id="451379.A0A0N5AX62"/>
<dbReference type="GO" id="GO:0003690">
    <property type="term" value="F:double-stranded DNA binding"/>
    <property type="evidence" value="ECO:0007669"/>
    <property type="project" value="TreeGrafter"/>
</dbReference>
<feature type="active site" description="Nucleophile" evidence="9">
    <location>
        <position position="156"/>
    </location>
</feature>
<feature type="site" description="Interaction with DNA" evidence="11">
    <location>
        <position position="403"/>
    </location>
</feature>
<keyword evidence="3" id="KW-0540">Nuclease</keyword>
<evidence type="ECO:0000256" key="5">
    <source>
        <dbReference type="ARBA" id="ARBA00022801"/>
    </source>
</evidence>
<evidence type="ECO:0000256" key="4">
    <source>
        <dbReference type="ARBA" id="ARBA00022763"/>
    </source>
</evidence>
<dbReference type="Pfam" id="PF06087">
    <property type="entry name" value="Tyr-DNA_phospho"/>
    <property type="match status" value="1"/>
</dbReference>
<keyword evidence="12" id="KW-1185">Reference proteome</keyword>
<feature type="binding site" evidence="10">
    <location>
        <position position="158"/>
    </location>
    <ligand>
        <name>substrate</name>
    </ligand>
</feature>
<evidence type="ECO:0000313" key="12">
    <source>
        <dbReference type="Proteomes" id="UP000046393"/>
    </source>
</evidence>
<keyword evidence="6" id="KW-0269">Exonuclease</keyword>
<evidence type="ECO:0000256" key="1">
    <source>
        <dbReference type="ARBA" id="ARBA00004123"/>
    </source>
</evidence>
<dbReference type="GO" id="GO:0006281">
    <property type="term" value="P:DNA repair"/>
    <property type="evidence" value="ECO:0007669"/>
    <property type="project" value="UniProtKB-KW"/>
</dbReference>
<dbReference type="Gene3D" id="3.40.395.10">
    <property type="entry name" value="Adenoviral Proteinase, Chain A"/>
    <property type="match status" value="1"/>
</dbReference>